<dbReference type="InterPro" id="IPR003107">
    <property type="entry name" value="HAT"/>
</dbReference>
<dbReference type="EMBL" id="JBAMMX010000010">
    <property type="protein sequence ID" value="KAK6932258.1"/>
    <property type="molecule type" value="Genomic_DNA"/>
</dbReference>
<dbReference type="SUPFAM" id="SSF48452">
    <property type="entry name" value="TPR-like"/>
    <property type="match status" value="1"/>
</dbReference>
<dbReference type="AlphaFoldDB" id="A0AAN8VC43"/>
<name>A0AAN8VC43_9MAGN</name>
<dbReference type="GO" id="GO:0000395">
    <property type="term" value="P:mRNA 5'-splice site recognition"/>
    <property type="evidence" value="ECO:0007669"/>
    <property type="project" value="TreeGrafter"/>
</dbReference>
<dbReference type="FunFam" id="1.25.40.10:FF:000064">
    <property type="entry name" value="Putative pre-mrna-processing factor 39"/>
    <property type="match status" value="1"/>
</dbReference>
<keyword evidence="4" id="KW-0508">mRNA splicing</keyword>
<dbReference type="PANTHER" id="PTHR17204">
    <property type="entry name" value="PRE-MRNA PROCESSING PROTEIN PRP39-RELATED"/>
    <property type="match status" value="1"/>
</dbReference>
<dbReference type="Gene3D" id="1.25.40.10">
    <property type="entry name" value="Tetratricopeptide repeat domain"/>
    <property type="match status" value="1"/>
</dbReference>
<dbReference type="InterPro" id="IPR011990">
    <property type="entry name" value="TPR-like_helical_dom_sf"/>
</dbReference>
<keyword evidence="3" id="KW-0677">Repeat</keyword>
<dbReference type="GO" id="GO:0005685">
    <property type="term" value="C:U1 snRNP"/>
    <property type="evidence" value="ECO:0007669"/>
    <property type="project" value="TreeGrafter"/>
</dbReference>
<sequence length="211" mass="24810">MGPAIQSLPNENPNSGVDEHKLNDLNLKSSLDFDSWTSLISEFEQKYSDDIEKICLVYDSFLAEFPLCYGYWRRYAGHKMRLCTVDKVIEVFERAVESATYSVHLWVDYCTFCVSAFEDPSDVRRVFKRGTSIVGKDFLCHLLWDKYIEYEFYQQHWPFLAHVYIQSLKFPTKRLHYYYDRCKDFVEIMPSLVAINAIIFSGRAITRLSSP</sequence>
<comment type="similarity">
    <text evidence="6">Belongs to the PRP39 family.</text>
</comment>
<evidence type="ECO:0000313" key="7">
    <source>
        <dbReference type="EMBL" id="KAK6932258.1"/>
    </source>
</evidence>
<keyword evidence="5" id="KW-0539">Nucleus</keyword>
<dbReference type="PANTHER" id="PTHR17204:SF26">
    <property type="entry name" value="PRE-MRNA-PROCESSING FACTOR 39-2"/>
    <property type="match status" value="1"/>
</dbReference>
<evidence type="ECO:0000256" key="2">
    <source>
        <dbReference type="ARBA" id="ARBA00022664"/>
    </source>
</evidence>
<keyword evidence="2" id="KW-0507">mRNA processing</keyword>
<organism evidence="7 8">
    <name type="scientific">Dillenia turbinata</name>
    <dbReference type="NCBI Taxonomy" id="194707"/>
    <lineage>
        <taxon>Eukaryota</taxon>
        <taxon>Viridiplantae</taxon>
        <taxon>Streptophyta</taxon>
        <taxon>Embryophyta</taxon>
        <taxon>Tracheophyta</taxon>
        <taxon>Spermatophyta</taxon>
        <taxon>Magnoliopsida</taxon>
        <taxon>eudicotyledons</taxon>
        <taxon>Gunneridae</taxon>
        <taxon>Pentapetalae</taxon>
        <taxon>Dilleniales</taxon>
        <taxon>Dilleniaceae</taxon>
        <taxon>Dillenia</taxon>
    </lineage>
</organism>
<accession>A0AAN8VC43</accession>
<evidence type="ECO:0000256" key="1">
    <source>
        <dbReference type="ARBA" id="ARBA00004123"/>
    </source>
</evidence>
<evidence type="ECO:0000256" key="5">
    <source>
        <dbReference type="ARBA" id="ARBA00023242"/>
    </source>
</evidence>
<protein>
    <recommendedName>
        <fullName evidence="9">Pre-mRNA-processing factor 39</fullName>
    </recommendedName>
</protein>
<proteinExistence type="inferred from homology"/>
<comment type="caution">
    <text evidence="7">The sequence shown here is derived from an EMBL/GenBank/DDBJ whole genome shotgun (WGS) entry which is preliminary data.</text>
</comment>
<reference evidence="7 8" key="1">
    <citation type="submission" date="2023-12" db="EMBL/GenBank/DDBJ databases">
        <title>A high-quality genome assembly for Dillenia turbinata (Dilleniales).</title>
        <authorList>
            <person name="Chanderbali A."/>
        </authorList>
    </citation>
    <scope>NUCLEOTIDE SEQUENCE [LARGE SCALE GENOMIC DNA]</scope>
    <source>
        <strain evidence="7">LSX21</strain>
        <tissue evidence="7">Leaf</tissue>
    </source>
</reference>
<evidence type="ECO:0000313" key="8">
    <source>
        <dbReference type="Proteomes" id="UP001370490"/>
    </source>
</evidence>
<evidence type="ECO:0000256" key="3">
    <source>
        <dbReference type="ARBA" id="ARBA00022737"/>
    </source>
</evidence>
<dbReference type="Proteomes" id="UP001370490">
    <property type="component" value="Unassembled WGS sequence"/>
</dbReference>
<dbReference type="GO" id="GO:0000243">
    <property type="term" value="C:commitment complex"/>
    <property type="evidence" value="ECO:0007669"/>
    <property type="project" value="TreeGrafter"/>
</dbReference>
<dbReference type="GO" id="GO:0030627">
    <property type="term" value="F:pre-mRNA 5'-splice site binding"/>
    <property type="evidence" value="ECO:0007669"/>
    <property type="project" value="TreeGrafter"/>
</dbReference>
<keyword evidence="8" id="KW-1185">Reference proteome</keyword>
<evidence type="ECO:0008006" key="9">
    <source>
        <dbReference type="Google" id="ProtNLM"/>
    </source>
</evidence>
<gene>
    <name evidence="7" type="ORF">RJ641_001882</name>
</gene>
<evidence type="ECO:0000256" key="6">
    <source>
        <dbReference type="ARBA" id="ARBA00038019"/>
    </source>
</evidence>
<comment type="subcellular location">
    <subcellularLocation>
        <location evidence="1">Nucleus</location>
    </subcellularLocation>
</comment>
<dbReference type="SMART" id="SM00386">
    <property type="entry name" value="HAT"/>
    <property type="match status" value="3"/>
</dbReference>
<dbReference type="GO" id="GO:0071004">
    <property type="term" value="C:U2-type prespliceosome"/>
    <property type="evidence" value="ECO:0007669"/>
    <property type="project" value="TreeGrafter"/>
</dbReference>
<dbReference type="Pfam" id="PF23240">
    <property type="entry name" value="HAT_PRP39_N"/>
    <property type="match status" value="1"/>
</dbReference>
<evidence type="ECO:0000256" key="4">
    <source>
        <dbReference type="ARBA" id="ARBA00023187"/>
    </source>
</evidence>